<dbReference type="PANTHER" id="PTHR22601">
    <property type="entry name" value="ISP4 LIKE PROTEIN"/>
    <property type="match status" value="1"/>
</dbReference>
<dbReference type="Proteomes" id="UP000827721">
    <property type="component" value="Unassembled WGS sequence"/>
</dbReference>
<keyword evidence="7 9" id="KW-1133">Transmembrane helix</keyword>
<keyword evidence="3" id="KW-0813">Transport</keyword>
<dbReference type="NCBIfam" id="TIGR00728">
    <property type="entry name" value="OPT_sfam"/>
    <property type="match status" value="1"/>
</dbReference>
<reference evidence="10 11" key="1">
    <citation type="submission" date="2021-02" db="EMBL/GenBank/DDBJ databases">
        <title>Plant Genome Project.</title>
        <authorList>
            <person name="Zhang R.-G."/>
        </authorList>
    </citation>
    <scope>NUCLEOTIDE SEQUENCE [LARGE SCALE GENOMIC DNA]</scope>
    <source>
        <tissue evidence="10">Leaves</tissue>
    </source>
</reference>
<feature type="transmembrane region" description="Helical" evidence="9">
    <location>
        <begin position="207"/>
        <end position="225"/>
    </location>
</feature>
<feature type="transmembrane region" description="Helical" evidence="9">
    <location>
        <begin position="282"/>
        <end position="301"/>
    </location>
</feature>
<feature type="transmembrane region" description="Helical" evidence="9">
    <location>
        <begin position="441"/>
        <end position="461"/>
    </location>
</feature>
<evidence type="ECO:0000256" key="3">
    <source>
        <dbReference type="ARBA" id="ARBA00022448"/>
    </source>
</evidence>
<evidence type="ECO:0000256" key="1">
    <source>
        <dbReference type="ARBA" id="ARBA00004141"/>
    </source>
</evidence>
<accession>A0ABQ8ILE3</accession>
<keyword evidence="6" id="KW-0653">Protein transport</keyword>
<keyword evidence="5" id="KW-0571">Peptide transport</keyword>
<feature type="transmembrane region" description="Helical" evidence="9">
    <location>
        <begin position="349"/>
        <end position="375"/>
    </location>
</feature>
<keyword evidence="8 9" id="KW-0472">Membrane</keyword>
<keyword evidence="4 9" id="KW-0812">Transmembrane</keyword>
<evidence type="ECO:0000256" key="2">
    <source>
        <dbReference type="ARBA" id="ARBA00005484"/>
    </source>
</evidence>
<evidence type="ECO:0000256" key="9">
    <source>
        <dbReference type="SAM" id="Phobius"/>
    </source>
</evidence>
<dbReference type="InterPro" id="IPR004648">
    <property type="entry name" value="Oligpept_transpt"/>
</dbReference>
<evidence type="ECO:0000256" key="7">
    <source>
        <dbReference type="ARBA" id="ARBA00022989"/>
    </source>
</evidence>
<dbReference type="EMBL" id="JAFEMO010000001">
    <property type="protein sequence ID" value="KAH7577520.1"/>
    <property type="molecule type" value="Genomic_DNA"/>
</dbReference>
<evidence type="ECO:0000256" key="5">
    <source>
        <dbReference type="ARBA" id="ARBA00022856"/>
    </source>
</evidence>
<feature type="transmembrane region" description="Helical" evidence="9">
    <location>
        <begin position="413"/>
        <end position="434"/>
    </location>
</feature>
<evidence type="ECO:0000313" key="11">
    <source>
        <dbReference type="Proteomes" id="UP000827721"/>
    </source>
</evidence>
<feature type="transmembrane region" description="Helical" evidence="9">
    <location>
        <begin position="69"/>
        <end position="87"/>
    </location>
</feature>
<name>A0ABQ8ILE3_9ROSI</name>
<evidence type="ECO:0000256" key="6">
    <source>
        <dbReference type="ARBA" id="ARBA00022927"/>
    </source>
</evidence>
<feature type="transmembrane region" description="Helical" evidence="9">
    <location>
        <begin position="117"/>
        <end position="138"/>
    </location>
</feature>
<feature type="transmembrane region" description="Helical" evidence="9">
    <location>
        <begin position="41"/>
        <end position="62"/>
    </location>
</feature>
<evidence type="ECO:0000256" key="8">
    <source>
        <dbReference type="ARBA" id="ARBA00023136"/>
    </source>
</evidence>
<comment type="caution">
    <text evidence="10">The sequence shown here is derived from an EMBL/GenBank/DDBJ whole genome shotgun (WGS) entry which is preliminary data.</text>
</comment>
<evidence type="ECO:0000256" key="4">
    <source>
        <dbReference type="ARBA" id="ARBA00022692"/>
    </source>
</evidence>
<comment type="subcellular location">
    <subcellularLocation>
        <location evidence="1">Membrane</location>
        <topology evidence="1">Multi-pass membrane protein</topology>
    </subcellularLocation>
</comment>
<dbReference type="InterPro" id="IPR004813">
    <property type="entry name" value="OPT"/>
</dbReference>
<dbReference type="Pfam" id="PF03169">
    <property type="entry name" value="OPT"/>
    <property type="match status" value="1"/>
</dbReference>
<evidence type="ECO:0000313" key="10">
    <source>
        <dbReference type="EMBL" id="KAH7577520.1"/>
    </source>
</evidence>
<gene>
    <name evidence="10" type="ORF">JRO89_XS01G0262100</name>
</gene>
<comment type="similarity">
    <text evidence="2">Belongs to the oligopeptide OPT transporter (TC 2.A.67.1) family.</text>
</comment>
<evidence type="ECO:0008006" key="12">
    <source>
        <dbReference type="Google" id="ProtNLM"/>
    </source>
</evidence>
<organism evidence="10 11">
    <name type="scientific">Xanthoceras sorbifolium</name>
    <dbReference type="NCBI Taxonomy" id="99658"/>
    <lineage>
        <taxon>Eukaryota</taxon>
        <taxon>Viridiplantae</taxon>
        <taxon>Streptophyta</taxon>
        <taxon>Embryophyta</taxon>
        <taxon>Tracheophyta</taxon>
        <taxon>Spermatophyta</taxon>
        <taxon>Magnoliopsida</taxon>
        <taxon>eudicotyledons</taxon>
        <taxon>Gunneridae</taxon>
        <taxon>Pentapetalae</taxon>
        <taxon>rosids</taxon>
        <taxon>malvids</taxon>
        <taxon>Sapindales</taxon>
        <taxon>Sapindaceae</taxon>
        <taxon>Xanthoceroideae</taxon>
        <taxon>Xanthoceras</taxon>
    </lineage>
</organism>
<proteinExistence type="inferred from homology"/>
<keyword evidence="11" id="KW-1185">Reference proteome</keyword>
<protein>
    <recommendedName>
        <fullName evidence="12">Oligopeptide transporter</fullName>
    </recommendedName>
</protein>
<sequence length="478" mass="53510">MCDCYGHACTDGDEITDDSPIEQVRLTVPTTDDPTLPALTFRTWVLGPITCAILAFVSLFFLYRQNIIIIPDACVLMLLLALGKLMASTLPSKPVKVPGTRWSFSTNPGPFDLKQNGLLTVLATSGLDSPYAVTIMAARKIYYKEIFKFLGWITHDSNNPVAWLWLCGNLYEIPGIKSLQCGALSPYLVYLSTVEVRPKSGVSKFQFFLIATAASFAYAVVPGYFFPTISALSIVCWFRKNSVTAQLISSGRRGFAIGSFAFDWNAISSYLPNPLVFPMSTIINNAIGLLLLYVICPIAYWTDSNNARHFPFFSQQLFDKSGHHYNVSKVLNKGDLTFNQKGYENYSDLYMSVVYLFLTGFDFASITATLSHFVVFHAREVWQQFKQAYLNSNATIEDVHNRLMKKYDPVPQWWFYAIIVSGIFLGILSCEGFGKQLQLPYWGILLACLLVMIFLLPLGVLQATTGQVSLFSLSSLYH</sequence>